<dbReference type="Proteomes" id="UP000494163">
    <property type="component" value="Chromosome 3L"/>
</dbReference>
<dbReference type="Pfam" id="PF15277">
    <property type="entry name" value="Sec3-PIP2_bind"/>
    <property type="match status" value="1"/>
</dbReference>
<keyword evidence="4 5" id="KW-0175">Coiled coil</keyword>
<dbReference type="SMR" id="A0A0M4F1T7"/>
<dbReference type="EMBL" id="CP012525">
    <property type="protein sequence ID" value="ALC44970.1"/>
    <property type="molecule type" value="Genomic_DNA"/>
</dbReference>
<proteinExistence type="inferred from homology"/>
<keyword evidence="8" id="KW-1185">Reference proteome</keyword>
<keyword evidence="3" id="KW-0268">Exocytosis</keyword>
<dbReference type="Pfam" id="PF09763">
    <property type="entry name" value="Sec3_CC"/>
    <property type="match status" value="1"/>
</dbReference>
<dbReference type="OrthoDB" id="27109at2759"/>
<dbReference type="AlphaFoldDB" id="A0A0M4F1T7"/>
<dbReference type="PANTHER" id="PTHR16092">
    <property type="entry name" value="SEC3/SYNTAXIN-RELATED"/>
    <property type="match status" value="1"/>
</dbReference>
<dbReference type="SMART" id="SM01313">
    <property type="entry name" value="Sec3-PIP2_bind"/>
    <property type="match status" value="1"/>
</dbReference>
<feature type="domain" description="Exocyst complex component Sec3 PIP2-binding N-terminal" evidence="6">
    <location>
        <begin position="41"/>
        <end position="133"/>
    </location>
</feature>
<dbReference type="GO" id="GO:0005886">
    <property type="term" value="C:plasma membrane"/>
    <property type="evidence" value="ECO:0007669"/>
    <property type="project" value="TreeGrafter"/>
</dbReference>
<dbReference type="InterPro" id="IPR048628">
    <property type="entry name" value="Sec3_C"/>
</dbReference>
<evidence type="ECO:0000256" key="3">
    <source>
        <dbReference type="ARBA" id="ARBA00022483"/>
    </source>
</evidence>
<evidence type="ECO:0000256" key="2">
    <source>
        <dbReference type="ARBA" id="ARBA00022448"/>
    </source>
</evidence>
<organism evidence="7 8">
    <name type="scientific">Drosophila busckii</name>
    <name type="common">Fruit fly</name>
    <dbReference type="NCBI Taxonomy" id="30019"/>
    <lineage>
        <taxon>Eukaryota</taxon>
        <taxon>Metazoa</taxon>
        <taxon>Ecdysozoa</taxon>
        <taxon>Arthropoda</taxon>
        <taxon>Hexapoda</taxon>
        <taxon>Insecta</taxon>
        <taxon>Pterygota</taxon>
        <taxon>Neoptera</taxon>
        <taxon>Endopterygota</taxon>
        <taxon>Diptera</taxon>
        <taxon>Brachycera</taxon>
        <taxon>Muscomorpha</taxon>
        <taxon>Ephydroidea</taxon>
        <taxon>Drosophilidae</taxon>
        <taxon>Drosophila</taxon>
    </lineage>
</organism>
<reference evidence="7 8" key="1">
    <citation type="submission" date="2015-08" db="EMBL/GenBank/DDBJ databases">
        <title>Ancestral chromatin configuration constrains chromatin evolution on differentiating sex chromosomes in Drosophila.</title>
        <authorList>
            <person name="Zhou Q."/>
            <person name="Bachtrog D."/>
        </authorList>
    </citation>
    <scope>NUCLEOTIDE SEQUENCE [LARGE SCALE GENOMIC DNA]</scope>
    <source>
        <tissue evidence="7">Whole larvae</tissue>
    </source>
</reference>
<sequence>MLTIGTLANIKHILQKELFNGTSSGERLLSVVTVTKTFKKKDKRACYLCVVTTEPPVPMVTLCLVKQSEQRDSEYKRKRSWQLDEIKWVDGRNEQFETHEFDIQLEKLYKWYALNLHERQNFLAVLNRQIQKYVRGQRAEFRNVPSAWLTEKSPEKVMATRAGAGQLAAKAAQTDDEDDEEEAQEFTALTDKEANELGKLFSTCDFAIKDAEQFIEQLSRELHDLDGANMQSVLTSEQQVLKMMEHIDKAISEADKFETRLDSYEDILGHVKETMEKIGGKNAMIEIANNNNIQLMKELNKVISQLDLPHSQQQALDDPDLKTSQGRKAAIAAAQCLQQAMNSDIDPALLRLEAVQDQRKRFEKWKQKFSATVSRFMNNLFIHLGNEIGDQPTSMELALPNHSNVHRELTPYTELMHWAKAMDRKTYDGLMRVYTASLSKIYERDVKNFFNLVRPVDTSILYILLNLLFLQAKLQVSEKLRSSREDLDMSTSSRKSAVSSIPYGTLGINRDQWGAGVDAADRLRFDALLEKVLAELEPIALQEQLFCINFFQMDVLSPTTKNTQTTLEVDKDKPVDMTQSFNASMGSPSSEPQKRIDRQINEEVRKLMMGLFGCLEPELVSFIQSFERVDSFYSLYVLVRLTQHVMSAQDTHSFLSMTFASALVQVKRNFDRFMQQQLQSIKEAKLHKRSKAILPYVENFEHFAQTAEGIFRKSDRRTDMEKWYLQLVNAIFEGVTLHSQEHPKTPSQVVRMENYHHMYALLAQLKVPGLDALKKEAKTRYNDALKAYVTQYFGRPLEKLNQFFEGVQQKVAQGVKETEISYQMAFSKQELRKVISQYPAREVKKGLENLYKKVDKHLSEEENLLQVVWHAMQEEFIAQYNYLEERIQKCYAGAMINLEFNIQDILAFFSDIARSH</sequence>
<protein>
    <submittedName>
        <fullName evidence="7">Sec3</fullName>
    </submittedName>
</protein>
<dbReference type="CDD" id="cd14683">
    <property type="entry name" value="PH-EXOC1"/>
    <property type="match status" value="1"/>
</dbReference>
<dbReference type="Gene3D" id="2.30.29.90">
    <property type="match status" value="1"/>
</dbReference>
<gene>
    <name evidence="7" type="ORF">Dbus_chr3Lg2136</name>
</gene>
<evidence type="ECO:0000256" key="4">
    <source>
        <dbReference type="ARBA" id="ARBA00023054"/>
    </source>
</evidence>
<dbReference type="GO" id="GO:0000145">
    <property type="term" value="C:exocyst"/>
    <property type="evidence" value="ECO:0007669"/>
    <property type="project" value="InterPro"/>
</dbReference>
<dbReference type="PANTHER" id="PTHR16092:SF14">
    <property type="entry name" value="EXOCYST COMPLEX COMPONENT 1 ISOFORM X1"/>
    <property type="match status" value="1"/>
</dbReference>
<evidence type="ECO:0000313" key="8">
    <source>
        <dbReference type="Proteomes" id="UP000494163"/>
    </source>
</evidence>
<evidence type="ECO:0000259" key="6">
    <source>
        <dbReference type="SMART" id="SM01313"/>
    </source>
</evidence>
<dbReference type="InterPro" id="IPR019160">
    <property type="entry name" value="Sec3_CC"/>
</dbReference>
<dbReference type="OMA" id="NQHVMSA"/>
<dbReference type="STRING" id="30019.A0A0M4F1T7"/>
<keyword evidence="2" id="KW-0813">Transport</keyword>
<evidence type="ECO:0000256" key="5">
    <source>
        <dbReference type="SAM" id="Coils"/>
    </source>
</evidence>
<dbReference type="InterPro" id="IPR028258">
    <property type="entry name" value="Sec3-PIP2_bind"/>
</dbReference>
<dbReference type="FunFam" id="2.30.29.90:FF:000005">
    <property type="entry name" value="Exocyst complex component 1"/>
    <property type="match status" value="1"/>
</dbReference>
<dbReference type="GO" id="GO:0006887">
    <property type="term" value="P:exocytosis"/>
    <property type="evidence" value="ECO:0007669"/>
    <property type="project" value="UniProtKB-KW"/>
</dbReference>
<accession>A0A0M4F1T7</accession>
<dbReference type="Pfam" id="PF20654">
    <property type="entry name" value="Sec3_C-term"/>
    <property type="match status" value="1"/>
</dbReference>
<dbReference type="GO" id="GO:0006893">
    <property type="term" value="P:Golgi to plasma membrane transport"/>
    <property type="evidence" value="ECO:0007669"/>
    <property type="project" value="TreeGrafter"/>
</dbReference>
<evidence type="ECO:0000313" key="7">
    <source>
        <dbReference type="EMBL" id="ALC44970.1"/>
    </source>
</evidence>
<comment type="similarity">
    <text evidence="1">Belongs to the SEC3 family.</text>
</comment>
<evidence type="ECO:0000256" key="1">
    <source>
        <dbReference type="ARBA" id="ARBA00006518"/>
    </source>
</evidence>
<name>A0A0M4F1T7_DROBS</name>
<dbReference type="GO" id="GO:0005546">
    <property type="term" value="F:phosphatidylinositol-4,5-bisphosphate binding"/>
    <property type="evidence" value="ECO:0007669"/>
    <property type="project" value="TreeGrafter"/>
</dbReference>
<feature type="coiled-coil region" evidence="5">
    <location>
        <begin position="208"/>
        <end position="305"/>
    </location>
</feature>